<feature type="chain" id="PRO_5005476699" description="Lipoprotein" evidence="1">
    <location>
        <begin position="20"/>
        <end position="104"/>
    </location>
</feature>
<keyword evidence="3" id="KW-1185">Reference proteome</keyword>
<evidence type="ECO:0000313" key="3">
    <source>
        <dbReference type="Proteomes" id="UP000069205"/>
    </source>
</evidence>
<dbReference type="EMBL" id="CP011801">
    <property type="protein sequence ID" value="ALA58709.1"/>
    <property type="molecule type" value="Genomic_DNA"/>
</dbReference>
<evidence type="ECO:0000313" key="2">
    <source>
        <dbReference type="EMBL" id="ALA58709.1"/>
    </source>
</evidence>
<proteinExistence type="predicted"/>
<gene>
    <name evidence="2" type="ORF">NITMOv2_2293</name>
</gene>
<dbReference type="RefSeq" id="WP_053379836.1">
    <property type="nucleotide sequence ID" value="NZ_CP011801.1"/>
</dbReference>
<dbReference type="Proteomes" id="UP000069205">
    <property type="component" value="Chromosome"/>
</dbReference>
<protein>
    <recommendedName>
        <fullName evidence="4">Lipoprotein</fullName>
    </recommendedName>
</protein>
<organism evidence="2 3">
    <name type="scientific">Nitrospira moscoviensis</name>
    <dbReference type="NCBI Taxonomy" id="42253"/>
    <lineage>
        <taxon>Bacteria</taxon>
        <taxon>Pseudomonadati</taxon>
        <taxon>Nitrospirota</taxon>
        <taxon>Nitrospiria</taxon>
        <taxon>Nitrospirales</taxon>
        <taxon>Nitrospiraceae</taxon>
        <taxon>Nitrospira</taxon>
    </lineage>
</organism>
<dbReference type="STRING" id="42253.NITMOv2_2293"/>
<sequence>MVGRACALMLLGLYAAGCAGTVYDKAAQTWDAWIGTSKDDRVRDLGIPTRCHTFRSGGEACEWPIRWNSEAVGTMTVQFDARGQACHWTYRDPYEDRRSRNTCS</sequence>
<keyword evidence="1" id="KW-0732">Signal</keyword>
<accession>A0A0K2GCW3</accession>
<dbReference type="OrthoDB" id="9792547at2"/>
<evidence type="ECO:0000256" key="1">
    <source>
        <dbReference type="SAM" id="SignalP"/>
    </source>
</evidence>
<evidence type="ECO:0008006" key="4">
    <source>
        <dbReference type="Google" id="ProtNLM"/>
    </source>
</evidence>
<name>A0A0K2GCW3_NITMO</name>
<feature type="signal peptide" evidence="1">
    <location>
        <begin position="1"/>
        <end position="19"/>
    </location>
</feature>
<dbReference type="KEGG" id="nmv:NITMOv2_2293"/>
<dbReference type="AlphaFoldDB" id="A0A0K2GCW3"/>
<reference evidence="2 3" key="1">
    <citation type="journal article" date="2015" name="Proc. Natl. Acad. Sci. U.S.A.">
        <title>Expanded metabolic versatility of ubiquitous nitrite-oxidizing bacteria from the genus Nitrospira.</title>
        <authorList>
            <person name="Koch H."/>
            <person name="Lucker S."/>
            <person name="Albertsen M."/>
            <person name="Kitzinger K."/>
            <person name="Herbold C."/>
            <person name="Spieck E."/>
            <person name="Nielsen P.H."/>
            <person name="Wagner M."/>
            <person name="Daims H."/>
        </authorList>
    </citation>
    <scope>NUCLEOTIDE SEQUENCE [LARGE SCALE GENOMIC DNA]</scope>
    <source>
        <strain evidence="2 3">NSP M-1</strain>
    </source>
</reference>
<dbReference type="PATRIC" id="fig|42253.5.peg.2260"/>